<comment type="caution">
    <text evidence="2">The sequence shown here is derived from an EMBL/GenBank/DDBJ whole genome shotgun (WGS) entry which is preliminary data.</text>
</comment>
<dbReference type="EMBL" id="JRKQ01000108">
    <property type="protein sequence ID" value="KGJ19994.1"/>
    <property type="molecule type" value="Genomic_DNA"/>
</dbReference>
<accession>A0A099GB74</accession>
<evidence type="ECO:0000313" key="3">
    <source>
        <dbReference type="Proteomes" id="UP000029858"/>
    </source>
</evidence>
<protein>
    <submittedName>
        <fullName evidence="2">Uncharacterized protein</fullName>
    </submittedName>
</protein>
<dbReference type="RefSeq" id="WP_036711813.1">
    <property type="nucleotide sequence ID" value="NZ_JRKQ01000108.1"/>
</dbReference>
<reference evidence="2 3" key="1">
    <citation type="submission" date="2014-09" db="EMBL/GenBank/DDBJ databases">
        <authorList>
            <person name="McGinnis J.M."/>
            <person name="Wolfgang W.J."/>
        </authorList>
    </citation>
    <scope>NUCLEOTIDE SEQUENCE [LARGE SCALE GENOMIC DNA]</scope>
    <source>
        <strain evidence="2 3">5503</strain>
    </source>
</reference>
<gene>
    <name evidence="2" type="ORF">IX56_14970</name>
</gene>
<dbReference type="Proteomes" id="UP000029858">
    <property type="component" value="Unassembled WGS sequence"/>
</dbReference>
<feature type="region of interest" description="Disordered" evidence="1">
    <location>
        <begin position="49"/>
        <end position="75"/>
    </location>
</feature>
<evidence type="ECO:0000313" key="2">
    <source>
        <dbReference type="EMBL" id="KGJ19994.1"/>
    </source>
</evidence>
<sequence length="124" mass="14233">MISTDKARAIWFSHVQWIIREMMPLHLFTGAALERRCVRWAHHAYPVMPERRTDGPARRRKSSASSRRFGSARTGRDRWGSVRLDVTLTGRDADADAAIRATDGRTGASTADREFCWFDIPLFR</sequence>
<organism evidence="2 3">
    <name type="scientific">Paracoccus sanguinis</name>
    <dbReference type="NCBI Taxonomy" id="1545044"/>
    <lineage>
        <taxon>Bacteria</taxon>
        <taxon>Pseudomonadati</taxon>
        <taxon>Pseudomonadota</taxon>
        <taxon>Alphaproteobacteria</taxon>
        <taxon>Rhodobacterales</taxon>
        <taxon>Paracoccaceae</taxon>
        <taxon>Paracoccus</taxon>
    </lineage>
</organism>
<feature type="compositionally biased region" description="Low complexity" evidence="1">
    <location>
        <begin position="63"/>
        <end position="73"/>
    </location>
</feature>
<evidence type="ECO:0000256" key="1">
    <source>
        <dbReference type="SAM" id="MobiDB-lite"/>
    </source>
</evidence>
<name>A0A099GB74_9RHOB</name>
<reference evidence="2 3" key="2">
    <citation type="submission" date="2014-10" db="EMBL/GenBank/DDBJ databases">
        <title>Paracoccus sanguinis sp. nov., isolated from clinical specimens of New York State patients.</title>
        <authorList>
            <person name="Mingle L.A."/>
            <person name="Cole J.A."/>
            <person name="Lapierre P."/>
            <person name="Musser K.A."/>
        </authorList>
    </citation>
    <scope>NUCLEOTIDE SEQUENCE [LARGE SCALE GENOMIC DNA]</scope>
    <source>
        <strain evidence="2 3">5503</strain>
    </source>
</reference>
<proteinExistence type="predicted"/>
<dbReference type="AlphaFoldDB" id="A0A099GB74"/>